<dbReference type="InterPro" id="IPR045379">
    <property type="entry name" value="Crinkler_N"/>
</dbReference>
<evidence type="ECO:0000256" key="2">
    <source>
        <dbReference type="ARBA" id="ARBA00004613"/>
    </source>
</evidence>
<evidence type="ECO:0000256" key="3">
    <source>
        <dbReference type="ARBA" id="ARBA00022525"/>
    </source>
</evidence>
<dbReference type="VEuPathDB" id="FungiDB:FUN_022654"/>
<dbReference type="OrthoDB" id="2326767at2759"/>
<proteinExistence type="predicted"/>
<organism evidence="5 6">
    <name type="scientific">Rhizophagus irregularis</name>
    <dbReference type="NCBI Taxonomy" id="588596"/>
    <lineage>
        <taxon>Eukaryota</taxon>
        <taxon>Fungi</taxon>
        <taxon>Fungi incertae sedis</taxon>
        <taxon>Mucoromycota</taxon>
        <taxon>Glomeromycotina</taxon>
        <taxon>Glomeromycetes</taxon>
        <taxon>Glomerales</taxon>
        <taxon>Glomeraceae</taxon>
        <taxon>Rhizophagus</taxon>
    </lineage>
</organism>
<comment type="caution">
    <text evidence="5">The sequence shown here is derived from an EMBL/GenBank/DDBJ whole genome shotgun (WGS) entry which is preliminary data.</text>
</comment>
<reference evidence="5" key="1">
    <citation type="submission" date="2020-05" db="EMBL/GenBank/DDBJ databases">
        <authorList>
            <person name="Rincon C."/>
            <person name="Sanders R I."/>
            <person name="Robbins C."/>
            <person name="Chaturvedi A."/>
        </authorList>
    </citation>
    <scope>NUCLEOTIDE SEQUENCE</scope>
    <source>
        <strain evidence="5">CHB12</strain>
    </source>
</reference>
<sequence length="543" mass="62640">MSIILNCLIAGDGLPDIFKVNIKKEETVGQLIKAIEEIRDAGEIKLWKVNIPLAYNNKKLITLINDPIADAREFGGTKLFEKIKISSVFNNSNMSLDIIAEPRISFRYCTNNKELVPGDLIKLDAREGMIEIKNGIPRIRYNSVYLNSFKEFVQASYRHQQPNLSKETLKIYLHESKIMINWQEFRRHVLHERKIKRDLCKLHEKEPFTSSQAREPSDTEYDKLADQALKFGLIREKFIDWICSISAELLSTQTLEYWLLSYVSETSPEEANFWSEMISPRNWLLLCFEINIETAIAIVNGVSENYLGQQTPRYWVEDWIKQLANKPSSEFKNFINNANANELTFYEHELYPTPILVVNKEPVSGNDNELRLLLQTELAQQADESTLFYHTTNLWGAENIITEGIDFGECRRRQDFGGRTVSYYLNNNFGNAVEFARQRVLNSPAIIVYHIPETLLEQHDHLNLSEDHRMWKEVVCHSHNGIRNVVDDYDSAYGLQATNGKKLIDDDKATPKASVDKNQLAIKSGKLSRKIDSQIVGIIIYKK</sequence>
<feature type="domain" description="Crinkler effector protein N-terminal" evidence="4">
    <location>
        <begin position="5"/>
        <end position="95"/>
    </location>
</feature>
<gene>
    <name evidence="5" type="ORF">CHRIB12_LOCUS18372</name>
</gene>
<keyword evidence="3" id="KW-0964">Secreted</keyword>
<dbReference type="AlphaFoldDB" id="A0A2I1FBI1"/>
<dbReference type="Proteomes" id="UP000684084">
    <property type="component" value="Unassembled WGS sequence"/>
</dbReference>
<dbReference type="VEuPathDB" id="FungiDB:FUN_022653"/>
<evidence type="ECO:0000313" key="6">
    <source>
        <dbReference type="Proteomes" id="UP000684084"/>
    </source>
</evidence>
<dbReference type="GO" id="GO:0005576">
    <property type="term" value="C:extracellular region"/>
    <property type="evidence" value="ECO:0007669"/>
    <property type="project" value="UniProtKB-SubCell"/>
</dbReference>
<dbReference type="EMBL" id="CAGKOT010000048">
    <property type="protein sequence ID" value="CAB5383332.1"/>
    <property type="molecule type" value="Genomic_DNA"/>
</dbReference>
<dbReference type="VEuPathDB" id="FungiDB:RhiirFUN_025417"/>
<dbReference type="Pfam" id="PF20147">
    <property type="entry name" value="Crinkler"/>
    <property type="match status" value="1"/>
</dbReference>
<comment type="subcellular location">
    <subcellularLocation>
        <location evidence="1">Host cell</location>
    </subcellularLocation>
    <subcellularLocation>
        <location evidence="2">Secreted</location>
    </subcellularLocation>
</comment>
<accession>A0A2I1FBI1</accession>
<evidence type="ECO:0000313" key="5">
    <source>
        <dbReference type="EMBL" id="CAB5383332.1"/>
    </source>
</evidence>
<evidence type="ECO:0000259" key="4">
    <source>
        <dbReference type="Pfam" id="PF20147"/>
    </source>
</evidence>
<dbReference type="VEuPathDB" id="FungiDB:RhiirA1_495604"/>
<protein>
    <recommendedName>
        <fullName evidence="4">Crinkler effector protein N-terminal domain-containing protein</fullName>
    </recommendedName>
</protein>
<dbReference type="GO" id="GO:0043657">
    <property type="term" value="C:host cell"/>
    <property type="evidence" value="ECO:0007669"/>
    <property type="project" value="UniProtKB-SubCell"/>
</dbReference>
<name>A0A2I1FBI1_9GLOM</name>
<evidence type="ECO:0000256" key="1">
    <source>
        <dbReference type="ARBA" id="ARBA00004340"/>
    </source>
</evidence>